<evidence type="ECO:0000256" key="1">
    <source>
        <dbReference type="SAM" id="MobiDB-lite"/>
    </source>
</evidence>
<name>A0A9N9M5T6_9HELO</name>
<dbReference type="EMBL" id="CAJVRM010000733">
    <property type="protein sequence ID" value="CAG8983631.1"/>
    <property type="molecule type" value="Genomic_DNA"/>
</dbReference>
<reference evidence="3" key="1">
    <citation type="submission" date="2021-07" db="EMBL/GenBank/DDBJ databases">
        <authorList>
            <person name="Durling M."/>
        </authorList>
    </citation>
    <scope>NUCLEOTIDE SEQUENCE</scope>
</reference>
<dbReference type="AlphaFoldDB" id="A0A9N9M5T6"/>
<feature type="compositionally biased region" description="Polar residues" evidence="1">
    <location>
        <begin position="115"/>
        <end position="130"/>
    </location>
</feature>
<keyword evidence="2" id="KW-0732">Signal</keyword>
<feature type="compositionally biased region" description="Pro residues" evidence="1">
    <location>
        <begin position="171"/>
        <end position="181"/>
    </location>
</feature>
<evidence type="ECO:0000313" key="4">
    <source>
        <dbReference type="Proteomes" id="UP000701801"/>
    </source>
</evidence>
<evidence type="ECO:0000256" key="2">
    <source>
        <dbReference type="SAM" id="SignalP"/>
    </source>
</evidence>
<feature type="compositionally biased region" description="Basic and acidic residues" evidence="1">
    <location>
        <begin position="200"/>
        <end position="209"/>
    </location>
</feature>
<feature type="chain" id="PRO_5040331217" evidence="2">
    <location>
        <begin position="20"/>
        <end position="215"/>
    </location>
</feature>
<sequence length="215" mass="23642">MLILKFFAATALLSTTVAGRPIGGTGFGVIPPTIKAHPNAPFDRHYGEHSKLWDPPSPKKIPFDFNYEMGKLALLSQIRKSPPKAAAVPSRWVKSSHGIWQKQRPEGSILRTPGNRPNPSASKKQVTWSGNVVGKRSEKNEDVKGPVDGADLEKRMRVHDLAVKIRGAFHKPPPPPLPAPRYPEHRPEGSVLKYPAGHPDASDKKDKSVDWAPEV</sequence>
<feature type="region of interest" description="Disordered" evidence="1">
    <location>
        <begin position="96"/>
        <end position="147"/>
    </location>
</feature>
<proteinExistence type="predicted"/>
<accession>A0A9N9M5T6</accession>
<feature type="compositionally biased region" description="Basic and acidic residues" evidence="1">
    <location>
        <begin position="135"/>
        <end position="147"/>
    </location>
</feature>
<keyword evidence="4" id="KW-1185">Reference proteome</keyword>
<feature type="signal peptide" evidence="2">
    <location>
        <begin position="1"/>
        <end position="19"/>
    </location>
</feature>
<evidence type="ECO:0000313" key="3">
    <source>
        <dbReference type="EMBL" id="CAG8983631.1"/>
    </source>
</evidence>
<protein>
    <submittedName>
        <fullName evidence="3">Uncharacterized protein</fullName>
    </submittedName>
</protein>
<gene>
    <name evidence="3" type="ORF">HYALB_00004061</name>
</gene>
<comment type="caution">
    <text evidence="3">The sequence shown here is derived from an EMBL/GenBank/DDBJ whole genome shotgun (WGS) entry which is preliminary data.</text>
</comment>
<organism evidence="3 4">
    <name type="scientific">Hymenoscyphus albidus</name>
    <dbReference type="NCBI Taxonomy" id="595503"/>
    <lineage>
        <taxon>Eukaryota</taxon>
        <taxon>Fungi</taxon>
        <taxon>Dikarya</taxon>
        <taxon>Ascomycota</taxon>
        <taxon>Pezizomycotina</taxon>
        <taxon>Leotiomycetes</taxon>
        <taxon>Helotiales</taxon>
        <taxon>Helotiaceae</taxon>
        <taxon>Hymenoscyphus</taxon>
    </lineage>
</organism>
<dbReference type="Proteomes" id="UP000701801">
    <property type="component" value="Unassembled WGS sequence"/>
</dbReference>
<dbReference type="OrthoDB" id="10399980at2759"/>
<feature type="region of interest" description="Disordered" evidence="1">
    <location>
        <begin position="166"/>
        <end position="215"/>
    </location>
</feature>